<accession>A0A1J4MEV2</accession>
<evidence type="ECO:0000313" key="3">
    <source>
        <dbReference type="EMBL" id="OII72760.1"/>
    </source>
</evidence>
<dbReference type="RefSeq" id="XP_067067077.1">
    <property type="nucleotide sequence ID" value="XM_067211276.1"/>
</dbReference>
<dbReference type="GeneID" id="92365222"/>
<dbReference type="PROSITE" id="PS51329">
    <property type="entry name" value="C_CAP_COFACTOR_C"/>
    <property type="match status" value="1"/>
</dbReference>
<comment type="caution">
    <text evidence="3">The sequence shown here is derived from an EMBL/GenBank/DDBJ whole genome shotgun (WGS) entry which is preliminary data.</text>
</comment>
<dbReference type="InterPro" id="IPR017901">
    <property type="entry name" value="C-CAP_CF_C-like"/>
</dbReference>
<dbReference type="OrthoDB" id="337973at2759"/>
<evidence type="ECO:0000256" key="1">
    <source>
        <dbReference type="ARBA" id="ARBA00008848"/>
    </source>
</evidence>
<organism evidence="3 4">
    <name type="scientific">Cryptosporidium andersoni</name>
    <dbReference type="NCBI Taxonomy" id="117008"/>
    <lineage>
        <taxon>Eukaryota</taxon>
        <taxon>Sar</taxon>
        <taxon>Alveolata</taxon>
        <taxon>Apicomplexa</taxon>
        <taxon>Conoidasida</taxon>
        <taxon>Coccidia</taxon>
        <taxon>Eucoccidiorida</taxon>
        <taxon>Eimeriorina</taxon>
        <taxon>Cryptosporidiidae</taxon>
        <taxon>Cryptosporidium</taxon>
    </lineage>
</organism>
<feature type="domain" description="C-CAP/cofactor C-like" evidence="2">
    <location>
        <begin position="326"/>
        <end position="463"/>
    </location>
</feature>
<keyword evidence="4" id="KW-1185">Reference proteome</keyword>
<evidence type="ECO:0000313" key="4">
    <source>
        <dbReference type="Proteomes" id="UP000186804"/>
    </source>
</evidence>
<sequence length="570" mass="68201">MIEKPKILLIPCIKVISQIYLYGNLLEYKKWDHDNFILYIKLLKEYIGNNFLGVKDWIEFSMGQDFILNKNDDIINSDIIDKSREFWLLKKRILGTQLRQLYNFSFQNIPLYWNSLISSILLGLSNISFKRIKGINNTDICMYDVTGQGTENINSETYNLFKKKNNINKEINFKENNFNDVYDYINFDCIKFKNGNNKDNDLYGDTFQVDFGVFSIFLMFQFILLSVDISDLLCFDSVILIQKFIRDNISTLEYILNEYENKEYIIKYFFRCISRNIQEEDQNIIYKNLGNLQSVFNYRIVDINEENLELAIYIPTENNPMFKYKYLKDFYCIINNMDRNIYLDEYIYCYNEHNDKKSKIINDSNIRNLIIRGCSKVKIYISRPLEILHIIDSTECYIYSTNIIGYVSLVNNQNITIHIDCMYLKMYQCNNISIFIHIQFSPIILNCFNILIGPYNIYTEFKQTSYEISYEMKCLSNAWMKPFIKESNIYNNISTGVKFIDPENFFIVHLKFENRQNIENKKIFLPENYSLNIIQRKHNLNIIRTQNKSDKEILINNFIKWLKNKELDIF</sequence>
<comment type="similarity">
    <text evidence="1">Belongs to the TBCC family.</text>
</comment>
<dbReference type="Proteomes" id="UP000186804">
    <property type="component" value="Unassembled WGS sequence"/>
</dbReference>
<name>A0A1J4MEV2_9CRYT</name>
<dbReference type="Gene3D" id="2.160.20.70">
    <property type="match status" value="1"/>
</dbReference>
<gene>
    <name evidence="3" type="ORF">cand_010370</name>
</gene>
<dbReference type="InterPro" id="IPR016098">
    <property type="entry name" value="CAP/MinC_C"/>
</dbReference>
<protein>
    <recommendedName>
        <fullName evidence="2">C-CAP/cofactor C-like domain-containing protein</fullName>
    </recommendedName>
</protein>
<dbReference type="VEuPathDB" id="CryptoDB:cand_010370"/>
<dbReference type="InterPro" id="IPR012945">
    <property type="entry name" value="Tubulin-bd_cofactor_C_dom"/>
</dbReference>
<dbReference type="EMBL" id="LRBS01000110">
    <property type="protein sequence ID" value="OII72760.1"/>
    <property type="molecule type" value="Genomic_DNA"/>
</dbReference>
<proteinExistence type="inferred from homology"/>
<dbReference type="AlphaFoldDB" id="A0A1J4MEV2"/>
<evidence type="ECO:0000259" key="2">
    <source>
        <dbReference type="PROSITE" id="PS51329"/>
    </source>
</evidence>
<dbReference type="Pfam" id="PF07986">
    <property type="entry name" value="TBCC"/>
    <property type="match status" value="1"/>
</dbReference>
<reference evidence="3 4" key="1">
    <citation type="submission" date="2016-10" db="EMBL/GenBank/DDBJ databases">
        <title>Reductive evolution of mitochondrial metabolism and differential evolution of invasion-related proteins in Cryptosporidium.</title>
        <authorList>
            <person name="Liu S."/>
            <person name="Roellig D.M."/>
            <person name="Guo Y."/>
            <person name="Li N."/>
            <person name="Frace M.A."/>
            <person name="Tang K."/>
            <person name="Zhang L."/>
            <person name="Feng Y."/>
            <person name="Xiao L."/>
        </authorList>
    </citation>
    <scope>NUCLEOTIDE SEQUENCE [LARGE SCALE GENOMIC DNA]</scope>
    <source>
        <strain evidence="3">30847</strain>
    </source>
</reference>